<accession>A0A9X1XBY3</accession>
<dbReference type="GO" id="GO:0006285">
    <property type="term" value="P:base-excision repair, AP site formation"/>
    <property type="evidence" value="ECO:0007669"/>
    <property type="project" value="TreeGrafter"/>
</dbReference>
<dbReference type="InterPro" id="IPR051912">
    <property type="entry name" value="Alkylbase_DNA_Glycosylase/TA"/>
</dbReference>
<evidence type="ECO:0000259" key="7">
    <source>
        <dbReference type="SMART" id="SM00478"/>
    </source>
</evidence>
<evidence type="ECO:0000256" key="5">
    <source>
        <dbReference type="ARBA" id="ARBA00022801"/>
    </source>
</evidence>
<comment type="catalytic activity">
    <reaction evidence="1">
        <text>Hydrolysis of alkylated DNA, releasing 3-methyladenine, 3-methylguanine, 7-methylguanine and 7-methyladenine.</text>
        <dbReference type="EC" id="3.2.2.21"/>
    </reaction>
</comment>
<dbReference type="EC" id="3.2.2.21" evidence="3"/>
<dbReference type="GO" id="GO:0005737">
    <property type="term" value="C:cytoplasm"/>
    <property type="evidence" value="ECO:0007669"/>
    <property type="project" value="TreeGrafter"/>
</dbReference>
<dbReference type="GO" id="GO:0032993">
    <property type="term" value="C:protein-DNA complex"/>
    <property type="evidence" value="ECO:0007669"/>
    <property type="project" value="TreeGrafter"/>
</dbReference>
<dbReference type="GO" id="GO:0008725">
    <property type="term" value="F:DNA-3-methyladenine glycosylase activity"/>
    <property type="evidence" value="ECO:0007669"/>
    <property type="project" value="TreeGrafter"/>
</dbReference>
<keyword evidence="4" id="KW-0227">DNA damage</keyword>
<dbReference type="EMBL" id="JAIWJX010000002">
    <property type="protein sequence ID" value="MCK6256200.1"/>
    <property type="molecule type" value="Genomic_DNA"/>
</dbReference>
<dbReference type="InterPro" id="IPR012904">
    <property type="entry name" value="OGG_N"/>
</dbReference>
<keyword evidence="5" id="KW-0378">Hydrolase</keyword>
<dbReference type="SUPFAM" id="SSF48150">
    <property type="entry name" value="DNA-glycosylase"/>
    <property type="match status" value="1"/>
</dbReference>
<protein>
    <recommendedName>
        <fullName evidence="3">DNA-3-methyladenine glycosylase II</fullName>
        <ecNumber evidence="3">3.2.2.21</ecNumber>
    </recommendedName>
</protein>
<dbReference type="InterPro" id="IPR037046">
    <property type="entry name" value="AlkA_N_sf"/>
</dbReference>
<evidence type="ECO:0000256" key="2">
    <source>
        <dbReference type="ARBA" id="ARBA00010817"/>
    </source>
</evidence>
<dbReference type="SMART" id="SM00478">
    <property type="entry name" value="ENDO3c"/>
    <property type="match status" value="1"/>
</dbReference>
<dbReference type="InterPro" id="IPR023170">
    <property type="entry name" value="HhH_base_excis_C"/>
</dbReference>
<evidence type="ECO:0000256" key="6">
    <source>
        <dbReference type="ARBA" id="ARBA00023204"/>
    </source>
</evidence>
<dbReference type="GO" id="GO:0043916">
    <property type="term" value="F:DNA-7-methylguanine glycosylase activity"/>
    <property type="evidence" value="ECO:0007669"/>
    <property type="project" value="TreeGrafter"/>
</dbReference>
<reference evidence="8" key="1">
    <citation type="submission" date="2021-09" db="EMBL/GenBank/DDBJ databases">
        <title>Genome analysis of Fictibacillus sp. KIGAM418 isolated from marine sediment.</title>
        <authorList>
            <person name="Seo M.-J."/>
            <person name="Cho E.-S."/>
            <person name="Hwang C.Y."/>
        </authorList>
    </citation>
    <scope>NUCLEOTIDE SEQUENCE</scope>
    <source>
        <strain evidence="8">KIGAM418</strain>
    </source>
</reference>
<keyword evidence="9" id="KW-1185">Reference proteome</keyword>
<dbReference type="GO" id="GO:0006289">
    <property type="term" value="P:nucleotide-excision repair"/>
    <property type="evidence" value="ECO:0007669"/>
    <property type="project" value="InterPro"/>
</dbReference>
<dbReference type="AlphaFoldDB" id="A0A9X1XBY3"/>
<evidence type="ECO:0000256" key="3">
    <source>
        <dbReference type="ARBA" id="ARBA00012000"/>
    </source>
</evidence>
<evidence type="ECO:0000313" key="8">
    <source>
        <dbReference type="EMBL" id="MCK6256200.1"/>
    </source>
</evidence>
<dbReference type="Proteomes" id="UP001139011">
    <property type="component" value="Unassembled WGS sequence"/>
</dbReference>
<evidence type="ECO:0000256" key="4">
    <source>
        <dbReference type="ARBA" id="ARBA00022763"/>
    </source>
</evidence>
<dbReference type="Pfam" id="PF07934">
    <property type="entry name" value="OGG_N"/>
    <property type="match status" value="1"/>
</dbReference>
<proteinExistence type="inferred from homology"/>
<feature type="domain" description="HhH-GPD" evidence="7">
    <location>
        <begin position="136"/>
        <end position="300"/>
    </location>
</feature>
<dbReference type="GO" id="GO:0006307">
    <property type="term" value="P:DNA alkylation repair"/>
    <property type="evidence" value="ECO:0007669"/>
    <property type="project" value="TreeGrafter"/>
</dbReference>
<dbReference type="Gene3D" id="3.30.310.20">
    <property type="entry name" value="DNA-3-methyladenine glycosylase AlkA, N-terminal domain"/>
    <property type="match status" value="1"/>
</dbReference>
<dbReference type="GO" id="GO:0008534">
    <property type="term" value="F:oxidized purine nucleobase lesion DNA N-glycosylase activity"/>
    <property type="evidence" value="ECO:0007669"/>
    <property type="project" value="InterPro"/>
</dbReference>
<sequence length="302" mass="35131">MWSDKGKYIEIKRHDVLFEECVRYLNRNQNELLHSVDMDNKSVRKAVRCEKECVLIQLEATDQHLVLSFPIEVPEHNTKAEIVHHVIDWMDLERDLTPFYQMAEENHILRKVVQGREGLRIIGLSDLFEALAWSIMGQQVSLHVAYLLKRRLVEHFGENMAFNGKDYWMFPEPDKIANLTKENLLSLKFTNRKAEYLFEAAELISNGRLTKTALQELPLHEMEKKLTSIRGIGSWSANYVIMRCLRHPDAFPAADVGLHNALKKVLGSHSKPSLPEIIEWSQNWTGWRAYATFYLWMEQAAG</sequence>
<dbReference type="Gene3D" id="1.10.340.30">
    <property type="entry name" value="Hypothetical protein, domain 2"/>
    <property type="match status" value="1"/>
</dbReference>
<dbReference type="PANTHER" id="PTHR43003">
    <property type="entry name" value="DNA-3-METHYLADENINE GLYCOSYLASE"/>
    <property type="match status" value="1"/>
</dbReference>
<dbReference type="RefSeq" id="WP_248251904.1">
    <property type="nucleotide sequence ID" value="NZ_JAIWJX010000002.1"/>
</dbReference>
<comment type="caution">
    <text evidence="8">The sequence shown here is derived from an EMBL/GenBank/DDBJ whole genome shotgun (WGS) entry which is preliminary data.</text>
</comment>
<organism evidence="8 9">
    <name type="scientific">Fictibacillus marinisediminis</name>
    <dbReference type="NCBI Taxonomy" id="2878389"/>
    <lineage>
        <taxon>Bacteria</taxon>
        <taxon>Bacillati</taxon>
        <taxon>Bacillota</taxon>
        <taxon>Bacilli</taxon>
        <taxon>Bacillales</taxon>
        <taxon>Fictibacillaceae</taxon>
        <taxon>Fictibacillus</taxon>
    </lineage>
</organism>
<keyword evidence="6" id="KW-0234">DNA repair</keyword>
<dbReference type="InterPro" id="IPR003265">
    <property type="entry name" value="HhH-GPD_domain"/>
</dbReference>
<name>A0A9X1XBY3_9BACL</name>
<evidence type="ECO:0000256" key="1">
    <source>
        <dbReference type="ARBA" id="ARBA00000086"/>
    </source>
</evidence>
<evidence type="ECO:0000313" key="9">
    <source>
        <dbReference type="Proteomes" id="UP001139011"/>
    </source>
</evidence>
<dbReference type="Gene3D" id="1.10.1670.10">
    <property type="entry name" value="Helix-hairpin-Helix base-excision DNA repair enzymes (C-terminal)"/>
    <property type="match status" value="1"/>
</dbReference>
<dbReference type="CDD" id="cd00056">
    <property type="entry name" value="ENDO3c"/>
    <property type="match status" value="1"/>
</dbReference>
<dbReference type="PANTHER" id="PTHR43003:SF12">
    <property type="entry name" value="DNA-3-METHYLADENINE GLYCOSYLASE"/>
    <property type="match status" value="1"/>
</dbReference>
<dbReference type="InterPro" id="IPR011257">
    <property type="entry name" value="DNA_glycosylase"/>
</dbReference>
<dbReference type="GO" id="GO:0032131">
    <property type="term" value="F:alkylated DNA binding"/>
    <property type="evidence" value="ECO:0007669"/>
    <property type="project" value="TreeGrafter"/>
</dbReference>
<comment type="similarity">
    <text evidence="2">Belongs to the alkylbase DNA glycosidase AlkA family.</text>
</comment>
<gene>
    <name evidence="8" type="ORF">LCY76_06235</name>
</gene>
<dbReference type="Pfam" id="PF00730">
    <property type="entry name" value="HhH-GPD"/>
    <property type="match status" value="1"/>
</dbReference>
<dbReference type="FunFam" id="1.10.340.30:FF:000004">
    <property type="entry name" value="DNA-3-methyladenine glycosylase II"/>
    <property type="match status" value="1"/>
</dbReference>